<dbReference type="EMBL" id="PDCK01000040">
    <property type="protein sequence ID" value="PRQ53129.1"/>
    <property type="molecule type" value="Genomic_DNA"/>
</dbReference>
<evidence type="ECO:0000313" key="3">
    <source>
        <dbReference type="Proteomes" id="UP000238479"/>
    </source>
</evidence>
<keyword evidence="1" id="KW-0472">Membrane</keyword>
<name>A0A2P6S363_ROSCH</name>
<feature type="transmembrane region" description="Helical" evidence="1">
    <location>
        <begin position="465"/>
        <end position="489"/>
    </location>
</feature>
<keyword evidence="1" id="KW-0812">Transmembrane</keyword>
<proteinExistence type="predicted"/>
<dbReference type="AlphaFoldDB" id="A0A2P6S363"/>
<dbReference type="Proteomes" id="UP000238479">
    <property type="component" value="Chromosome 2"/>
</dbReference>
<keyword evidence="3" id="KW-1185">Reference proteome</keyword>
<reference evidence="2 3" key="1">
    <citation type="journal article" date="2018" name="Nat. Genet.">
        <title>The Rosa genome provides new insights in the design of modern roses.</title>
        <authorList>
            <person name="Bendahmane M."/>
        </authorList>
    </citation>
    <scope>NUCLEOTIDE SEQUENCE [LARGE SCALE GENOMIC DNA]</scope>
    <source>
        <strain evidence="3">cv. Old Blush</strain>
    </source>
</reference>
<gene>
    <name evidence="2" type="ORF">RchiOBHm_Chr2g0163091</name>
</gene>
<evidence type="ECO:0000256" key="1">
    <source>
        <dbReference type="SAM" id="Phobius"/>
    </source>
</evidence>
<dbReference type="PANTHER" id="PTHR31170:SF17">
    <property type="match status" value="1"/>
</dbReference>
<sequence length="495" mass="57569">MDEFLTNHNNSRKLVFQHSMSNLDQIQYKGMEGSSDIERGEVDESVQVHLEHRGMTVEHWKTTFNTEVLNAKSPLPATCCILKVHEVLRGQKEEAYKPNIVSIGPFHRGAEKFQLIENVKKWYLNCLLWRTETITLDSLIESIKEQEKKARGYYEPCFHLDQSDFIKMLILDGCFLIELFRKKSFVERQDENDPIFNVPCMLEYLYHDILLLENQLPWFVLEFFYDLIEGGLTGHRNSLSKLVIDFFKNSVADPNIFSNLNPNIFSNLNPESDFKILHILDLIRISLVEGLEDPSPHMEARTSDTFKLIRHLPQRIPSATALSEAGVKFEKVKGRPGCILNITFKNGVFTIPHLAIDERTGPLFRNLMAFEQCYHSCYHKITSYAFLMDNLIDTSKDVDLLCEKGIIGTLLSADDASKFFNELYHDATLNEFYYLRLCGKVQQYYKVPWNRWREKLRRDYFGTPWATISFFAALVLTVLTFLGTIYTILQYHHPS</sequence>
<dbReference type="Gramene" id="PRQ53129">
    <property type="protein sequence ID" value="PRQ53129"/>
    <property type="gene ID" value="RchiOBHm_Chr2g0163091"/>
</dbReference>
<dbReference type="OMA" id="QCLIARS"/>
<dbReference type="Pfam" id="PF03140">
    <property type="entry name" value="DUF247"/>
    <property type="match status" value="1"/>
</dbReference>
<protein>
    <submittedName>
        <fullName evidence="2">Uncharacterized protein</fullName>
    </submittedName>
</protein>
<comment type="caution">
    <text evidence="2">The sequence shown here is derived from an EMBL/GenBank/DDBJ whole genome shotgun (WGS) entry which is preliminary data.</text>
</comment>
<dbReference type="InterPro" id="IPR004158">
    <property type="entry name" value="DUF247_pln"/>
</dbReference>
<dbReference type="STRING" id="74649.A0A2P6S363"/>
<organism evidence="2 3">
    <name type="scientific">Rosa chinensis</name>
    <name type="common">China rose</name>
    <dbReference type="NCBI Taxonomy" id="74649"/>
    <lineage>
        <taxon>Eukaryota</taxon>
        <taxon>Viridiplantae</taxon>
        <taxon>Streptophyta</taxon>
        <taxon>Embryophyta</taxon>
        <taxon>Tracheophyta</taxon>
        <taxon>Spermatophyta</taxon>
        <taxon>Magnoliopsida</taxon>
        <taxon>eudicotyledons</taxon>
        <taxon>Gunneridae</taxon>
        <taxon>Pentapetalae</taxon>
        <taxon>rosids</taxon>
        <taxon>fabids</taxon>
        <taxon>Rosales</taxon>
        <taxon>Rosaceae</taxon>
        <taxon>Rosoideae</taxon>
        <taxon>Rosoideae incertae sedis</taxon>
        <taxon>Rosa</taxon>
    </lineage>
</organism>
<keyword evidence="1" id="KW-1133">Transmembrane helix</keyword>
<dbReference type="PANTHER" id="PTHR31170">
    <property type="entry name" value="BNAC04G53230D PROTEIN"/>
    <property type="match status" value="1"/>
</dbReference>
<accession>A0A2P6S363</accession>
<evidence type="ECO:0000313" key="2">
    <source>
        <dbReference type="EMBL" id="PRQ53129.1"/>
    </source>
</evidence>